<dbReference type="PANTHER" id="PTHR22550">
    <property type="entry name" value="SPORE GERMINATION PROTEIN"/>
    <property type="match status" value="1"/>
</dbReference>
<name>A0A8J6IW75_9FIRM</name>
<keyword evidence="4" id="KW-0812">Transmembrane</keyword>
<protein>
    <submittedName>
        <fullName evidence="5">Spore germination protein</fullName>
    </submittedName>
</protein>
<dbReference type="Pfam" id="PF03323">
    <property type="entry name" value="GerA"/>
    <property type="match status" value="1"/>
</dbReference>
<gene>
    <name evidence="5" type="ORF">H8S55_07935</name>
</gene>
<dbReference type="EMBL" id="JACOPN010000005">
    <property type="protein sequence ID" value="MBC5717244.1"/>
    <property type="molecule type" value="Genomic_DNA"/>
</dbReference>
<dbReference type="GO" id="GO:0016020">
    <property type="term" value="C:membrane"/>
    <property type="evidence" value="ECO:0007669"/>
    <property type="project" value="InterPro"/>
</dbReference>
<keyword evidence="2 4" id="KW-0472">Membrane</keyword>
<dbReference type="GO" id="GO:0009847">
    <property type="term" value="P:spore germination"/>
    <property type="evidence" value="ECO:0007669"/>
    <property type="project" value="InterPro"/>
</dbReference>
<evidence type="ECO:0000313" key="5">
    <source>
        <dbReference type="EMBL" id="MBC5717244.1"/>
    </source>
</evidence>
<dbReference type="RefSeq" id="WP_147563822.1">
    <property type="nucleotide sequence ID" value="NZ_JACOPN010000005.1"/>
</dbReference>
<dbReference type="PIRSF" id="PIRSF005690">
    <property type="entry name" value="GerBA"/>
    <property type="match status" value="1"/>
</dbReference>
<feature type="transmembrane region" description="Helical" evidence="4">
    <location>
        <begin position="303"/>
        <end position="325"/>
    </location>
</feature>
<feature type="region of interest" description="Disordered" evidence="3">
    <location>
        <begin position="139"/>
        <end position="159"/>
    </location>
</feature>
<feature type="compositionally biased region" description="Basic and acidic residues" evidence="3">
    <location>
        <begin position="8"/>
        <end position="19"/>
    </location>
</feature>
<comment type="caution">
    <text evidence="5">The sequence shown here is derived from an EMBL/GenBank/DDBJ whole genome shotgun (WGS) entry which is preliminary data.</text>
</comment>
<comment type="similarity">
    <text evidence="1">Belongs to the GerABKA family.</text>
</comment>
<dbReference type="InterPro" id="IPR050768">
    <property type="entry name" value="UPF0353/GerABKA_families"/>
</dbReference>
<dbReference type="PANTHER" id="PTHR22550:SF5">
    <property type="entry name" value="LEUCINE ZIPPER PROTEIN 4"/>
    <property type="match status" value="1"/>
</dbReference>
<evidence type="ECO:0000256" key="3">
    <source>
        <dbReference type="SAM" id="MobiDB-lite"/>
    </source>
</evidence>
<dbReference type="InterPro" id="IPR004995">
    <property type="entry name" value="Spore_Ger"/>
</dbReference>
<feature type="transmembrane region" description="Helical" evidence="4">
    <location>
        <begin position="395"/>
        <end position="413"/>
    </location>
</feature>
<organism evidence="5 6">
    <name type="scientific">Flintibacter faecis</name>
    <dbReference type="NCBI Taxonomy" id="2763047"/>
    <lineage>
        <taxon>Bacteria</taxon>
        <taxon>Bacillati</taxon>
        <taxon>Bacillota</taxon>
        <taxon>Clostridia</taxon>
        <taxon>Eubacteriales</taxon>
        <taxon>Flintibacter</taxon>
    </lineage>
</organism>
<feature type="transmembrane region" description="Helical" evidence="4">
    <location>
        <begin position="370"/>
        <end position="389"/>
    </location>
</feature>
<keyword evidence="4" id="KW-1133">Transmembrane helix</keyword>
<evidence type="ECO:0000256" key="2">
    <source>
        <dbReference type="ARBA" id="ARBA00023136"/>
    </source>
</evidence>
<sequence>MSKSPKQSPDRPHPRREPRIPLPLCLENLGRVFDRCADYQTRTVCLAGAGERTLTVCYIDGMARTERLNDYVLRPLAQDERLARVPEGELLEHLRQGALYAQQVHRRTTLDQVATDLVGGCCALFLPGEGAALTVPVSTEEKRSVGEPENEPSLKGARDSFVESLRTNTSLVRRRLRAPELRVEEHIVGRQSLTPVDVVWLENIADPDTVRRAGERLDEMDIDGVESAGDLEEYLVPAVSSPFPLILSTQRPDRFCRELLDGRVGLLCDGIPLGWVVPGTADQFFKTGQDRAYHWMAASALRLIRYFCAAVTLLLPGLYIAMVTYHPEAIPGKLALSIVAAKQEVPFSTIFEVLIMLLAFEIIQEAGLRLPGPIGSTVSILGGLVVGNAAVDAHIVSPAVLIAVAIAGVAGYTMPAQDFGNALRLWRFGLTVLSSLGGLFGLVLGCVALLYHLAGLESFGVAYLAPFTAGPGRHLGGPDLIRPPLPTLKWRGGAERTRNRRNQR</sequence>
<proteinExistence type="inferred from homology"/>
<dbReference type="AlphaFoldDB" id="A0A8J6IW75"/>
<feature type="region of interest" description="Disordered" evidence="3">
    <location>
        <begin position="1"/>
        <end position="20"/>
    </location>
</feature>
<accession>A0A8J6IW75</accession>
<keyword evidence="6" id="KW-1185">Reference proteome</keyword>
<dbReference type="Proteomes" id="UP000602260">
    <property type="component" value="Unassembled WGS sequence"/>
</dbReference>
<feature type="transmembrane region" description="Helical" evidence="4">
    <location>
        <begin position="425"/>
        <end position="451"/>
    </location>
</feature>
<reference evidence="5" key="1">
    <citation type="submission" date="2020-08" db="EMBL/GenBank/DDBJ databases">
        <title>Genome public.</title>
        <authorList>
            <person name="Liu C."/>
            <person name="Sun Q."/>
        </authorList>
    </citation>
    <scope>NUCLEOTIDE SEQUENCE</scope>
    <source>
        <strain evidence="5">BX5</strain>
    </source>
</reference>
<evidence type="ECO:0000313" key="6">
    <source>
        <dbReference type="Proteomes" id="UP000602260"/>
    </source>
</evidence>
<evidence type="ECO:0000256" key="4">
    <source>
        <dbReference type="SAM" id="Phobius"/>
    </source>
</evidence>
<evidence type="ECO:0000256" key="1">
    <source>
        <dbReference type="ARBA" id="ARBA00005278"/>
    </source>
</evidence>